<evidence type="ECO:0000313" key="4">
    <source>
        <dbReference type="Proteomes" id="UP000002791"/>
    </source>
</evidence>
<dbReference type="InterPro" id="IPR034683">
    <property type="entry name" value="IspD/TarI"/>
</dbReference>
<reference evidence="3 4" key="1">
    <citation type="submission" date="2011-11" db="EMBL/GenBank/DDBJ databases">
        <title>The Noncontiguous Finished sequence of Saccharomonospora cyanea NA-134.</title>
        <authorList>
            <consortium name="US DOE Joint Genome Institute"/>
            <person name="Lucas S."/>
            <person name="Han J."/>
            <person name="Lapidus A."/>
            <person name="Cheng J.-F."/>
            <person name="Goodwin L."/>
            <person name="Pitluck S."/>
            <person name="Peters L."/>
            <person name="Ovchinnikova G."/>
            <person name="Lu M."/>
            <person name="Detter J.C."/>
            <person name="Han C."/>
            <person name="Tapia R."/>
            <person name="Land M."/>
            <person name="Hauser L."/>
            <person name="Kyrpides N."/>
            <person name="Ivanova N."/>
            <person name="Pagani I."/>
            <person name="Brambilla E.-M."/>
            <person name="Klenk H.-P."/>
            <person name="Woyke T."/>
        </authorList>
    </citation>
    <scope>NUCLEOTIDE SEQUENCE [LARGE SCALE GENOMIC DNA]</scope>
    <source>
        <strain evidence="3 4">NA-134</strain>
    </source>
</reference>
<accession>H5XD05</accession>
<dbReference type="STRING" id="882082.SaccyDRAFT_4629"/>
<dbReference type="Pfam" id="PF01128">
    <property type="entry name" value="IspD"/>
    <property type="match status" value="1"/>
</dbReference>
<dbReference type="RefSeq" id="WP_005459730.1">
    <property type="nucleotide sequence ID" value="NZ_CM001440.1"/>
</dbReference>
<sequence>MPNVIALVPLGAEDSQGSGALARIRDAALLTHAVRGVVGSGCVDRVVVAGPQPNHAEYANALAEVDDPRVVLVPGGASRIESARQALRAAEPRTRDIVLVHEPTRPFTPAESVCAVVEAVRGGAPAAVPVEPVTDTVKVVDTRGDVRRTTDRERLRRAQSPRGFTAEFLRRVDLADALNLTGVSVRAVPGHPSGARVDTPFERTVAEALLEGRQ</sequence>
<keyword evidence="1" id="KW-0808">Transferase</keyword>
<dbReference type="Proteomes" id="UP000002791">
    <property type="component" value="Chromosome"/>
</dbReference>
<keyword evidence="2" id="KW-0548">Nucleotidyltransferase</keyword>
<evidence type="ECO:0000313" key="3">
    <source>
        <dbReference type="EMBL" id="EHR63436.1"/>
    </source>
</evidence>
<gene>
    <name evidence="3" type="ORF">SaccyDRAFT_4629</name>
</gene>
<dbReference type="EMBL" id="CM001440">
    <property type="protein sequence ID" value="EHR63436.1"/>
    <property type="molecule type" value="Genomic_DNA"/>
</dbReference>
<dbReference type="PANTHER" id="PTHR32125">
    <property type="entry name" value="2-C-METHYL-D-ERYTHRITOL 4-PHOSPHATE CYTIDYLYLTRANSFERASE, CHLOROPLASTIC"/>
    <property type="match status" value="1"/>
</dbReference>
<evidence type="ECO:0000256" key="2">
    <source>
        <dbReference type="ARBA" id="ARBA00022695"/>
    </source>
</evidence>
<dbReference type="PANTHER" id="PTHR32125:SF4">
    <property type="entry name" value="2-C-METHYL-D-ERYTHRITOL 4-PHOSPHATE CYTIDYLYLTRANSFERASE, CHLOROPLASTIC"/>
    <property type="match status" value="1"/>
</dbReference>
<keyword evidence="4" id="KW-1185">Reference proteome</keyword>
<dbReference type="OrthoDB" id="9802561at2"/>
<proteinExistence type="predicted"/>
<name>H5XD05_9PSEU</name>
<organism evidence="3 4">
    <name type="scientific">Saccharomonospora cyanea NA-134</name>
    <dbReference type="NCBI Taxonomy" id="882082"/>
    <lineage>
        <taxon>Bacteria</taxon>
        <taxon>Bacillati</taxon>
        <taxon>Actinomycetota</taxon>
        <taxon>Actinomycetes</taxon>
        <taxon>Pseudonocardiales</taxon>
        <taxon>Pseudonocardiaceae</taxon>
        <taxon>Saccharomonospora</taxon>
    </lineage>
</organism>
<dbReference type="HOGENOM" id="CLU_061281_1_1_11"/>
<dbReference type="InterPro" id="IPR029044">
    <property type="entry name" value="Nucleotide-diphossugar_trans"/>
</dbReference>
<dbReference type="AlphaFoldDB" id="H5XD05"/>
<dbReference type="eggNOG" id="COG1211">
    <property type="taxonomic scope" value="Bacteria"/>
</dbReference>
<dbReference type="Gene3D" id="3.90.550.10">
    <property type="entry name" value="Spore Coat Polysaccharide Biosynthesis Protein SpsA, Chain A"/>
    <property type="match status" value="1"/>
</dbReference>
<dbReference type="InterPro" id="IPR050088">
    <property type="entry name" value="IspD/TarI_cytidylyltransf_bact"/>
</dbReference>
<evidence type="ECO:0000256" key="1">
    <source>
        <dbReference type="ARBA" id="ARBA00022679"/>
    </source>
</evidence>
<protein>
    <submittedName>
        <fullName evidence="3">4-diphosphocytidyl-2-methyl-D-erythritol synthase</fullName>
    </submittedName>
</protein>
<dbReference type="GO" id="GO:0050518">
    <property type="term" value="F:2-C-methyl-D-erythritol 4-phosphate cytidylyltransferase activity"/>
    <property type="evidence" value="ECO:0007669"/>
    <property type="project" value="TreeGrafter"/>
</dbReference>
<dbReference type="SUPFAM" id="SSF53448">
    <property type="entry name" value="Nucleotide-diphospho-sugar transferases"/>
    <property type="match status" value="1"/>
</dbReference>